<accession>W6NBN7</accession>
<dbReference type="SMART" id="SM00855">
    <property type="entry name" value="PGAM"/>
    <property type="match status" value="1"/>
</dbReference>
<dbReference type="AlphaFoldDB" id="W6NBN7"/>
<dbReference type="PANTHER" id="PTHR16469">
    <property type="entry name" value="UBIQUITIN-ASSOCIATED AND SH3 DOMAIN-CONTAINING BA-RELATED"/>
    <property type="match status" value="1"/>
</dbReference>
<name>W6NBN7_HAECO</name>
<dbReference type="Gene3D" id="3.40.50.1240">
    <property type="entry name" value="Phosphoglycerate mutase-like"/>
    <property type="match status" value="1"/>
</dbReference>
<reference evidence="1" key="1">
    <citation type="submission" date="2013-03" db="EMBL/GenBank/DDBJ databases">
        <authorList>
            <person name="Aslett M."/>
        </authorList>
    </citation>
    <scope>NUCLEOTIDE SEQUENCE [LARGE SCALE GENOMIC DNA]</scope>
    <source>
        <strain evidence="1">ISE/inbred ISE</strain>
    </source>
</reference>
<dbReference type="InterPro" id="IPR013078">
    <property type="entry name" value="His_Pase_superF_clade-1"/>
</dbReference>
<comment type="caution">
    <text evidence="1">The sequence shown here is derived from an EMBL/GenBank/DDBJ whole genome shotgun (WGS) entry which is preliminary data.</text>
</comment>
<sequence>MRVIWVVRHAEREDNVNPDWQDLAEAKGLRWDNPMLSGRGRKQARECAERLVDVNIAHIFASPFDRTMETAAIIAEGRDLLIKPEAGLCEVLTECGRPPGFWSTKRLKRKFIWVDSEYEPVYEKSTLPDELLGDHSCMSRVSRTVDHITNNYDGDLLLVSHGAPIASLHQIWGTNFTGSHFVNNIPASLIAWLFYRY</sequence>
<dbReference type="EMBL" id="CAVP010058354">
    <property type="protein sequence ID" value="CDL94501.1"/>
    <property type="molecule type" value="Genomic_DNA"/>
</dbReference>
<dbReference type="SUPFAM" id="SSF53254">
    <property type="entry name" value="Phosphoglycerate mutase-like"/>
    <property type="match status" value="1"/>
</dbReference>
<proteinExistence type="predicted"/>
<protein>
    <submittedName>
        <fullName evidence="1">Phosphoglycerate mutase domain containing protein</fullName>
    </submittedName>
</protein>
<organism evidence="1">
    <name type="scientific">Haemonchus contortus</name>
    <name type="common">Barber pole worm</name>
    <dbReference type="NCBI Taxonomy" id="6289"/>
    <lineage>
        <taxon>Eukaryota</taxon>
        <taxon>Metazoa</taxon>
        <taxon>Ecdysozoa</taxon>
        <taxon>Nematoda</taxon>
        <taxon>Chromadorea</taxon>
        <taxon>Rhabditida</taxon>
        <taxon>Rhabditina</taxon>
        <taxon>Rhabditomorpha</taxon>
        <taxon>Strongyloidea</taxon>
        <taxon>Trichostrongylidae</taxon>
        <taxon>Haemonchus</taxon>
    </lineage>
</organism>
<dbReference type="InterPro" id="IPR029033">
    <property type="entry name" value="His_PPase_superfam"/>
</dbReference>
<dbReference type="Pfam" id="PF00300">
    <property type="entry name" value="His_Phos_1"/>
    <property type="match status" value="1"/>
</dbReference>
<evidence type="ECO:0000313" key="1">
    <source>
        <dbReference type="EMBL" id="CDL94501.1"/>
    </source>
</evidence>
<dbReference type="GO" id="GO:0016791">
    <property type="term" value="F:phosphatase activity"/>
    <property type="evidence" value="ECO:0007669"/>
    <property type="project" value="UniProtKB-ARBA"/>
</dbReference>
<dbReference type="CDD" id="cd07067">
    <property type="entry name" value="HP_PGM_like"/>
    <property type="match status" value="1"/>
</dbReference>
<reference evidence="1" key="2">
    <citation type="submission" date="2013-05" db="EMBL/GenBank/DDBJ databases">
        <title>The genome and transcriptome of Haemonchus contortus: a key model parasite for drug and vaccine discovery.</title>
        <authorList>
            <person name="Laing R."/>
            <person name="Kikuchi T."/>
            <person name="Martinelli A."/>
            <person name="Tsai I.J."/>
            <person name="Beech R.N."/>
            <person name="Redman E."/>
            <person name="Holroyd N."/>
            <person name="Bartley D.J."/>
            <person name="Beasley H."/>
            <person name="Britton C."/>
            <person name="Curran D."/>
            <person name="Devaney E."/>
            <person name="Gilabert A."/>
            <person name="Jackson F."/>
            <person name="Hunt M."/>
            <person name="Johnston S."/>
            <person name="Kryukov I."/>
            <person name="Li K."/>
            <person name="Morrison A.A."/>
            <person name="Reid A.J."/>
            <person name="Sargison N."/>
            <person name="Saunders G."/>
            <person name="Wasmuth J.D."/>
            <person name="Wolstenholme A."/>
            <person name="Berriman M."/>
            <person name="Gilleard J.S."/>
            <person name="Cotton J.A."/>
        </authorList>
    </citation>
    <scope>NUCLEOTIDE SEQUENCE [LARGE SCALE GENOMIC DNA]</scope>
    <source>
        <strain evidence="1">ISE/inbred ISE</strain>
    </source>
</reference>
<dbReference type="InterPro" id="IPR051710">
    <property type="entry name" value="Phosphatase_SH3-domain"/>
</dbReference>
<gene>
    <name evidence="1" type="ORF">HCOI_01058300</name>
</gene>
<dbReference type="PANTHER" id="PTHR16469:SF27">
    <property type="entry name" value="UBIQUITIN-ASSOCIATED AND SH3 DOMAIN-CONTAINING BA-RELATED"/>
    <property type="match status" value="1"/>
</dbReference>